<dbReference type="GO" id="GO:0006446">
    <property type="term" value="P:regulation of translational initiation"/>
    <property type="evidence" value="ECO:0007669"/>
    <property type="project" value="TreeGrafter"/>
</dbReference>
<dbReference type="PANTHER" id="PTHR16301:SF20">
    <property type="entry name" value="IMPACT FAMILY MEMBER YIGZ"/>
    <property type="match status" value="1"/>
</dbReference>
<dbReference type="RefSeq" id="WP_229728988.1">
    <property type="nucleotide sequence ID" value="NZ_BMCG01000004.1"/>
</dbReference>
<dbReference type="EMBL" id="BMCG01000004">
    <property type="protein sequence ID" value="GGC12000.1"/>
    <property type="molecule type" value="Genomic_DNA"/>
</dbReference>
<dbReference type="SUPFAM" id="SSF54211">
    <property type="entry name" value="Ribosomal protein S5 domain 2-like"/>
    <property type="match status" value="1"/>
</dbReference>
<keyword evidence="5" id="KW-1185">Reference proteome</keyword>
<accession>A0A8J2ULE6</accession>
<dbReference type="Pfam" id="PF09186">
    <property type="entry name" value="DUF1949"/>
    <property type="match status" value="1"/>
</dbReference>
<dbReference type="Gene3D" id="3.30.230.30">
    <property type="entry name" value="Impact, N-terminal domain"/>
    <property type="match status" value="1"/>
</dbReference>
<evidence type="ECO:0000256" key="1">
    <source>
        <dbReference type="ARBA" id="ARBA00007665"/>
    </source>
</evidence>
<dbReference type="InterPro" id="IPR023582">
    <property type="entry name" value="Impact"/>
</dbReference>
<dbReference type="GO" id="GO:0017111">
    <property type="term" value="F:ribonucleoside triphosphate phosphatase activity"/>
    <property type="evidence" value="ECO:0007669"/>
    <property type="project" value="UniProtKB-ARBA"/>
</dbReference>
<reference evidence="4" key="1">
    <citation type="journal article" date="2014" name="Int. J. Syst. Evol. Microbiol.">
        <title>Complete genome sequence of Corynebacterium casei LMG S-19264T (=DSM 44701T), isolated from a smear-ripened cheese.</title>
        <authorList>
            <consortium name="US DOE Joint Genome Institute (JGI-PGF)"/>
            <person name="Walter F."/>
            <person name="Albersmeier A."/>
            <person name="Kalinowski J."/>
            <person name="Ruckert C."/>
        </authorList>
    </citation>
    <scope>NUCLEOTIDE SEQUENCE</scope>
    <source>
        <strain evidence="4">CCM 7086</strain>
    </source>
</reference>
<evidence type="ECO:0000259" key="2">
    <source>
        <dbReference type="Pfam" id="PF01205"/>
    </source>
</evidence>
<protein>
    <recommendedName>
        <fullName evidence="6">YigZ family protein</fullName>
    </recommendedName>
</protein>
<dbReference type="InterPro" id="IPR036956">
    <property type="entry name" value="Impact_N_sf"/>
</dbReference>
<dbReference type="GO" id="GO:0032561">
    <property type="term" value="F:guanyl ribonucleotide binding"/>
    <property type="evidence" value="ECO:0007669"/>
    <property type="project" value="UniProtKB-ARBA"/>
</dbReference>
<feature type="domain" description="UPF0029" evidence="3">
    <location>
        <begin position="145"/>
        <end position="197"/>
    </location>
</feature>
<dbReference type="SUPFAM" id="SSF54980">
    <property type="entry name" value="EF-G C-terminal domain-like"/>
    <property type="match status" value="1"/>
</dbReference>
<evidence type="ECO:0008006" key="6">
    <source>
        <dbReference type="Google" id="ProtNLM"/>
    </source>
</evidence>
<organism evidence="4 5">
    <name type="scientific">Oxalicibacterium flavum</name>
    <dbReference type="NCBI Taxonomy" id="179467"/>
    <lineage>
        <taxon>Bacteria</taxon>
        <taxon>Pseudomonadati</taxon>
        <taxon>Pseudomonadota</taxon>
        <taxon>Betaproteobacteria</taxon>
        <taxon>Burkholderiales</taxon>
        <taxon>Oxalobacteraceae</taxon>
        <taxon>Oxalicibacterium</taxon>
    </lineage>
</organism>
<evidence type="ECO:0000313" key="5">
    <source>
        <dbReference type="Proteomes" id="UP000620266"/>
    </source>
</evidence>
<dbReference type="Proteomes" id="UP000620266">
    <property type="component" value="Unassembled WGS sequence"/>
</dbReference>
<evidence type="ECO:0000313" key="4">
    <source>
        <dbReference type="EMBL" id="GGC12000.1"/>
    </source>
</evidence>
<comment type="similarity">
    <text evidence="1">Belongs to the IMPACT family.</text>
</comment>
<dbReference type="InterPro" id="IPR001498">
    <property type="entry name" value="Impact_N"/>
</dbReference>
<evidence type="ECO:0000259" key="3">
    <source>
        <dbReference type="Pfam" id="PF09186"/>
    </source>
</evidence>
<dbReference type="InterPro" id="IPR035647">
    <property type="entry name" value="EFG_III/V"/>
</dbReference>
<dbReference type="InterPro" id="IPR020568">
    <property type="entry name" value="Ribosomal_Su5_D2-typ_SF"/>
</dbReference>
<name>A0A8J2ULE6_9BURK</name>
<feature type="domain" description="Impact N-terminal" evidence="2">
    <location>
        <begin position="25"/>
        <end position="127"/>
    </location>
</feature>
<dbReference type="AlphaFoldDB" id="A0A8J2ULE6"/>
<gene>
    <name evidence="4" type="ORF">GCM10007205_21410</name>
</gene>
<dbReference type="GO" id="GO:0005737">
    <property type="term" value="C:cytoplasm"/>
    <property type="evidence" value="ECO:0007669"/>
    <property type="project" value="TreeGrafter"/>
</dbReference>
<dbReference type="Pfam" id="PF01205">
    <property type="entry name" value="Impact_N"/>
    <property type="match status" value="1"/>
</dbReference>
<dbReference type="PANTHER" id="PTHR16301">
    <property type="entry name" value="IMPACT-RELATED"/>
    <property type="match status" value="1"/>
</dbReference>
<dbReference type="Gene3D" id="3.30.70.240">
    <property type="match status" value="1"/>
</dbReference>
<reference evidence="4" key="2">
    <citation type="submission" date="2020-09" db="EMBL/GenBank/DDBJ databases">
        <authorList>
            <person name="Sun Q."/>
            <person name="Sedlacek I."/>
        </authorList>
    </citation>
    <scope>NUCLEOTIDE SEQUENCE</scope>
    <source>
        <strain evidence="4">CCM 7086</strain>
    </source>
</reference>
<comment type="caution">
    <text evidence="4">The sequence shown here is derived from an EMBL/GenBank/DDBJ whole genome shotgun (WGS) entry which is preliminary data.</text>
</comment>
<dbReference type="InterPro" id="IPR015269">
    <property type="entry name" value="UPF0029_Impact_C"/>
</dbReference>
<proteinExistence type="inferred from homology"/>
<sequence>MTAFPAVSVPMYQLAAPASAEIEIKKSRFIALLYPVASRAEAMAHLARLRAEHPTAVHVCWVLMCDGDSGLDDDGEPSGTAARPMYNVLVHKQLFNVLAVVVRYWGGIKLGAGGLTRAYGQAVSEACKEAVLVPVEVMCERRFVLGFADESAFRRYCEQQGAAVLDAAYGESVTLTVRMKADLAAAFCAQAMDLLRGELRVMEDADGE</sequence>